<dbReference type="SMART" id="SM00267">
    <property type="entry name" value="GGDEF"/>
    <property type="match status" value="1"/>
</dbReference>
<dbReference type="Pfam" id="PF00990">
    <property type="entry name" value="GGDEF"/>
    <property type="match status" value="1"/>
</dbReference>
<dbReference type="Proteomes" id="UP000053797">
    <property type="component" value="Unassembled WGS sequence"/>
</dbReference>
<reference evidence="3 4" key="1">
    <citation type="journal article" date="2015" name="Int. J. Syst. Evol. Microbiol.">
        <title>Exiguobacterium enclense sp. nov., isolated from sediment.</title>
        <authorList>
            <person name="Dastager S.G."/>
            <person name="Mawlankar R."/>
            <person name="Sonalkar V.V."/>
            <person name="Thorat M.N."/>
            <person name="Mual P."/>
            <person name="Verma A."/>
            <person name="Krishnamurthi S."/>
            <person name="Tang S.K."/>
            <person name="Li W.J."/>
        </authorList>
    </citation>
    <scope>NUCLEOTIDE SEQUENCE [LARGE SCALE GENOMIC DNA]</scope>
    <source>
        <strain evidence="3 4">NIO-1109</strain>
    </source>
</reference>
<dbReference type="RefSeq" id="WP_058265839.1">
    <property type="nucleotide sequence ID" value="NZ_FMYN01000006.1"/>
</dbReference>
<feature type="transmembrane region" description="Helical" evidence="1">
    <location>
        <begin position="72"/>
        <end position="95"/>
    </location>
</feature>
<dbReference type="InterPro" id="IPR043128">
    <property type="entry name" value="Rev_trsase/Diguanyl_cyclase"/>
</dbReference>
<dbReference type="CDD" id="cd01949">
    <property type="entry name" value="GGDEF"/>
    <property type="match status" value="1"/>
</dbReference>
<name>A0A0V8GC62_9BACL</name>
<dbReference type="PANTHER" id="PTHR45138:SF9">
    <property type="entry name" value="DIGUANYLATE CYCLASE DGCM-RELATED"/>
    <property type="match status" value="1"/>
</dbReference>
<dbReference type="NCBIfam" id="TIGR00254">
    <property type="entry name" value="GGDEF"/>
    <property type="match status" value="1"/>
</dbReference>
<dbReference type="PANTHER" id="PTHR45138">
    <property type="entry name" value="REGULATORY COMPONENTS OF SENSORY TRANSDUCTION SYSTEM"/>
    <property type="match status" value="1"/>
</dbReference>
<dbReference type="InterPro" id="IPR050469">
    <property type="entry name" value="Diguanylate_Cyclase"/>
</dbReference>
<feature type="transmembrane region" description="Helical" evidence="1">
    <location>
        <begin position="6"/>
        <end position="26"/>
    </location>
</feature>
<dbReference type="AlphaFoldDB" id="A0A0V8GC62"/>
<keyword evidence="1" id="KW-0812">Transmembrane</keyword>
<evidence type="ECO:0000313" key="3">
    <source>
        <dbReference type="EMBL" id="KSU47819.1"/>
    </source>
</evidence>
<comment type="caution">
    <text evidence="3">The sequence shown here is derived from an EMBL/GenBank/DDBJ whole genome shotgun (WGS) entry which is preliminary data.</text>
</comment>
<sequence length="361" mass="41385">MWNTLNHLILNVALTFFFVLISLFFFKRFQFRNTFDSWLKKNLLVLTLAIGAGYWVIHNAITYEGFRFDLSITLIVIAFIYGGISSGFITTFVFASLQTFVFDSAHAYWLIGTYLIVSIVVLYLQNEAPDRFISFPIIFGIALILCLPYVQHVQPNDVTAMTIFLVGNGCAGLLLHSILHQVRWHFTQVRMHRRLALTDTLTGLDNRRRLEETVLRYKSQQTDFSIMIIDVDHFKQVNDTYGHDRGDHILRQISSLLASYCPPTCVLGRFGGEEFMMLLPEHSLPETRRLAEQICEASAKRTYELSATEPLQVTLSIGVSRQTHQPSETHNFLQTIQQADAALYQAKKSGRNCVFHHDPLR</sequence>
<dbReference type="GO" id="GO:0005886">
    <property type="term" value="C:plasma membrane"/>
    <property type="evidence" value="ECO:0007669"/>
    <property type="project" value="TreeGrafter"/>
</dbReference>
<keyword evidence="1" id="KW-0472">Membrane</keyword>
<dbReference type="SUPFAM" id="SSF55073">
    <property type="entry name" value="Nucleotide cyclase"/>
    <property type="match status" value="1"/>
</dbReference>
<evidence type="ECO:0000313" key="4">
    <source>
        <dbReference type="Proteomes" id="UP000053797"/>
    </source>
</evidence>
<dbReference type="GO" id="GO:0052621">
    <property type="term" value="F:diguanylate cyclase activity"/>
    <property type="evidence" value="ECO:0007669"/>
    <property type="project" value="TreeGrafter"/>
</dbReference>
<dbReference type="FunFam" id="3.30.70.270:FF:000001">
    <property type="entry name" value="Diguanylate cyclase domain protein"/>
    <property type="match status" value="1"/>
</dbReference>
<dbReference type="PROSITE" id="PS50887">
    <property type="entry name" value="GGDEF"/>
    <property type="match status" value="1"/>
</dbReference>
<feature type="transmembrane region" description="Helical" evidence="1">
    <location>
        <begin position="38"/>
        <end position="57"/>
    </location>
</feature>
<proteinExistence type="predicted"/>
<keyword evidence="1" id="KW-1133">Transmembrane helix</keyword>
<accession>A0A0V8GC62</accession>
<gene>
    <name evidence="3" type="ORF">AS033_14240</name>
</gene>
<dbReference type="InterPro" id="IPR000160">
    <property type="entry name" value="GGDEF_dom"/>
</dbReference>
<feature type="domain" description="GGDEF" evidence="2">
    <location>
        <begin position="222"/>
        <end position="359"/>
    </location>
</feature>
<evidence type="ECO:0000259" key="2">
    <source>
        <dbReference type="PROSITE" id="PS50887"/>
    </source>
</evidence>
<organism evidence="3 4">
    <name type="scientific">Exiguobacterium indicum</name>
    <dbReference type="NCBI Taxonomy" id="296995"/>
    <lineage>
        <taxon>Bacteria</taxon>
        <taxon>Bacillati</taxon>
        <taxon>Bacillota</taxon>
        <taxon>Bacilli</taxon>
        <taxon>Bacillales</taxon>
        <taxon>Bacillales Family XII. Incertae Sedis</taxon>
        <taxon>Exiguobacterium</taxon>
    </lineage>
</organism>
<dbReference type="EMBL" id="LNQL01000006">
    <property type="protein sequence ID" value="KSU47819.1"/>
    <property type="molecule type" value="Genomic_DNA"/>
</dbReference>
<dbReference type="GO" id="GO:1902201">
    <property type="term" value="P:negative regulation of bacterial-type flagellum-dependent cell motility"/>
    <property type="evidence" value="ECO:0007669"/>
    <property type="project" value="TreeGrafter"/>
</dbReference>
<protein>
    <recommendedName>
        <fullName evidence="2">GGDEF domain-containing protein</fullName>
    </recommendedName>
</protein>
<feature type="transmembrane region" description="Helical" evidence="1">
    <location>
        <begin position="107"/>
        <end position="126"/>
    </location>
</feature>
<feature type="transmembrane region" description="Helical" evidence="1">
    <location>
        <begin position="132"/>
        <end position="150"/>
    </location>
</feature>
<evidence type="ECO:0000256" key="1">
    <source>
        <dbReference type="SAM" id="Phobius"/>
    </source>
</evidence>
<dbReference type="InterPro" id="IPR029787">
    <property type="entry name" value="Nucleotide_cyclase"/>
</dbReference>
<dbReference type="GO" id="GO:0043709">
    <property type="term" value="P:cell adhesion involved in single-species biofilm formation"/>
    <property type="evidence" value="ECO:0007669"/>
    <property type="project" value="TreeGrafter"/>
</dbReference>
<feature type="transmembrane region" description="Helical" evidence="1">
    <location>
        <begin position="162"/>
        <end position="179"/>
    </location>
</feature>
<dbReference type="Gene3D" id="3.30.70.270">
    <property type="match status" value="1"/>
</dbReference>